<dbReference type="InterPro" id="IPR050504">
    <property type="entry name" value="IgSF_BTN/MOG"/>
</dbReference>
<reference evidence="13" key="2">
    <citation type="submission" date="2025-09" db="UniProtKB">
        <authorList>
            <consortium name="Ensembl"/>
        </authorList>
    </citation>
    <scope>IDENTIFICATION</scope>
</reference>
<evidence type="ECO:0000313" key="14">
    <source>
        <dbReference type="Proteomes" id="UP000694414"/>
    </source>
</evidence>
<dbReference type="SUPFAM" id="SSF48726">
    <property type="entry name" value="Immunoglobulin"/>
    <property type="match status" value="2"/>
</dbReference>
<dbReference type="SMART" id="SM00406">
    <property type="entry name" value="IGv"/>
    <property type="match status" value="1"/>
</dbReference>
<dbReference type="Gene3D" id="2.60.120.920">
    <property type="match status" value="1"/>
</dbReference>
<reference evidence="13" key="1">
    <citation type="submission" date="2025-08" db="UniProtKB">
        <authorList>
            <consortium name="Ensembl"/>
        </authorList>
    </citation>
    <scope>IDENTIFICATION</scope>
</reference>
<evidence type="ECO:0000256" key="2">
    <source>
        <dbReference type="ARBA" id="ARBA00007591"/>
    </source>
</evidence>
<dbReference type="InterPro" id="IPR036179">
    <property type="entry name" value="Ig-like_dom_sf"/>
</dbReference>
<dbReference type="InterPro" id="IPR006574">
    <property type="entry name" value="PRY"/>
</dbReference>
<dbReference type="InterPro" id="IPR013783">
    <property type="entry name" value="Ig-like_fold"/>
</dbReference>
<dbReference type="Ensembl" id="ENSPSMT00000016452.1">
    <property type="protein sequence ID" value="ENSPSMP00000014150.1"/>
    <property type="gene ID" value="ENSPSMG00000010137.1"/>
</dbReference>
<dbReference type="PRINTS" id="PR01407">
    <property type="entry name" value="BUTYPHLNCDUF"/>
</dbReference>
<feature type="region of interest" description="Disordered" evidence="10">
    <location>
        <begin position="451"/>
        <end position="490"/>
    </location>
</feature>
<dbReference type="InterPro" id="IPR007110">
    <property type="entry name" value="Ig-like_dom"/>
</dbReference>
<comment type="subcellular location">
    <subcellularLocation>
        <location evidence="1">Membrane</location>
        <topology evidence="1">Single-pass type I membrane protein</topology>
    </subcellularLocation>
</comment>
<keyword evidence="9" id="KW-0393">Immunoglobulin domain</keyword>
<dbReference type="Pfam" id="PF13765">
    <property type="entry name" value="PRY"/>
    <property type="match status" value="1"/>
</dbReference>
<evidence type="ECO:0000256" key="3">
    <source>
        <dbReference type="ARBA" id="ARBA00022692"/>
    </source>
</evidence>
<proteinExistence type="inferred from homology"/>
<dbReference type="CDD" id="cd05713">
    <property type="entry name" value="IgV_MOG_like"/>
    <property type="match status" value="1"/>
</dbReference>
<dbReference type="PANTHER" id="PTHR24100">
    <property type="entry name" value="BUTYROPHILIN"/>
    <property type="match status" value="1"/>
</dbReference>
<dbReference type="PANTHER" id="PTHR24100:SF133">
    <property type="entry name" value="BUTYROPHILIN-LIKE PROTEIN 10 PSEUDOGENE-RELATED"/>
    <property type="match status" value="1"/>
</dbReference>
<evidence type="ECO:0000313" key="13">
    <source>
        <dbReference type="Ensembl" id="ENSPSMP00000014150.1"/>
    </source>
</evidence>
<dbReference type="Proteomes" id="UP000694414">
    <property type="component" value="Unplaced"/>
</dbReference>
<keyword evidence="6" id="KW-0472">Membrane</keyword>
<dbReference type="InterPro" id="IPR003599">
    <property type="entry name" value="Ig_sub"/>
</dbReference>
<dbReference type="SMART" id="SM00589">
    <property type="entry name" value="PRY"/>
    <property type="match status" value="1"/>
</dbReference>
<name>A0A8C8ZE18_PROSS</name>
<evidence type="ECO:0000256" key="9">
    <source>
        <dbReference type="ARBA" id="ARBA00023319"/>
    </source>
</evidence>
<dbReference type="SMART" id="SM00409">
    <property type="entry name" value="IG"/>
    <property type="match status" value="1"/>
</dbReference>
<dbReference type="InterPro" id="IPR043136">
    <property type="entry name" value="B30.2/SPRY_sf"/>
</dbReference>
<feature type="domain" description="B30.2/SPRY" evidence="11">
    <location>
        <begin position="257"/>
        <end position="451"/>
    </location>
</feature>
<evidence type="ECO:0000256" key="8">
    <source>
        <dbReference type="ARBA" id="ARBA00023180"/>
    </source>
</evidence>
<keyword evidence="5" id="KW-1133">Transmembrane helix</keyword>
<dbReference type="FunFam" id="2.60.40.10:FF:000088">
    <property type="entry name" value="Butyrophilin subfamily 1 member A1"/>
    <property type="match status" value="1"/>
</dbReference>
<dbReference type="InterPro" id="IPR003877">
    <property type="entry name" value="SPRY_dom"/>
</dbReference>
<evidence type="ECO:0000256" key="4">
    <source>
        <dbReference type="ARBA" id="ARBA00022729"/>
    </source>
</evidence>
<dbReference type="GO" id="GO:0001817">
    <property type="term" value="P:regulation of cytokine production"/>
    <property type="evidence" value="ECO:0007669"/>
    <property type="project" value="TreeGrafter"/>
</dbReference>
<evidence type="ECO:0000256" key="7">
    <source>
        <dbReference type="ARBA" id="ARBA00023157"/>
    </source>
</evidence>
<dbReference type="InterPro" id="IPR001870">
    <property type="entry name" value="B30.2/SPRY"/>
</dbReference>
<evidence type="ECO:0000256" key="10">
    <source>
        <dbReference type="SAM" id="MobiDB-lite"/>
    </source>
</evidence>
<dbReference type="InterPro" id="IPR003879">
    <property type="entry name" value="Butyrophylin_SPRY"/>
</dbReference>
<dbReference type="Pfam" id="PF07686">
    <property type="entry name" value="V-set"/>
    <property type="match status" value="1"/>
</dbReference>
<evidence type="ECO:0000256" key="1">
    <source>
        <dbReference type="ARBA" id="ARBA00004479"/>
    </source>
</evidence>
<evidence type="ECO:0000259" key="11">
    <source>
        <dbReference type="PROSITE" id="PS50188"/>
    </source>
</evidence>
<feature type="domain" description="Ig-like" evidence="12">
    <location>
        <begin position="29"/>
        <end position="146"/>
    </location>
</feature>
<dbReference type="InterPro" id="IPR013320">
    <property type="entry name" value="ConA-like_dom_sf"/>
</dbReference>
<dbReference type="FunFam" id="2.60.120.920:FF:000004">
    <property type="entry name" value="Butyrophilin subfamily 1 member A1"/>
    <property type="match status" value="1"/>
</dbReference>
<comment type="similarity">
    <text evidence="2">Belongs to the immunoglobulin superfamily. BTN/MOG family.</text>
</comment>
<dbReference type="Gene3D" id="2.60.40.10">
    <property type="entry name" value="Immunoglobulins"/>
    <property type="match status" value="2"/>
</dbReference>
<dbReference type="SMART" id="SM00449">
    <property type="entry name" value="SPRY"/>
    <property type="match status" value="1"/>
</dbReference>
<dbReference type="AlphaFoldDB" id="A0A8C8ZE18"/>
<dbReference type="SUPFAM" id="SSF49899">
    <property type="entry name" value="Concanavalin A-like lectins/glucanases"/>
    <property type="match status" value="1"/>
</dbReference>
<keyword evidence="8" id="KW-0325">Glycoprotein</keyword>
<dbReference type="Pfam" id="PF00622">
    <property type="entry name" value="SPRY"/>
    <property type="match status" value="1"/>
</dbReference>
<evidence type="ECO:0000256" key="6">
    <source>
        <dbReference type="ARBA" id="ARBA00023136"/>
    </source>
</evidence>
<evidence type="ECO:0000259" key="12">
    <source>
        <dbReference type="PROSITE" id="PS50835"/>
    </source>
</evidence>
<dbReference type="GO" id="GO:0005102">
    <property type="term" value="F:signaling receptor binding"/>
    <property type="evidence" value="ECO:0007669"/>
    <property type="project" value="TreeGrafter"/>
</dbReference>
<dbReference type="PROSITE" id="PS50835">
    <property type="entry name" value="IG_LIKE"/>
    <property type="match status" value="1"/>
</dbReference>
<dbReference type="FunFam" id="2.60.40.10:FF:000208">
    <property type="entry name" value="Butyrophilin subfamily 1 member A1"/>
    <property type="match status" value="1"/>
</dbReference>
<accession>A0A8C8ZE18</accession>
<dbReference type="GeneTree" id="ENSGT00940000163997"/>
<dbReference type="InterPro" id="IPR013106">
    <property type="entry name" value="Ig_V-set"/>
</dbReference>
<dbReference type="GO" id="GO:0009897">
    <property type="term" value="C:external side of plasma membrane"/>
    <property type="evidence" value="ECO:0007669"/>
    <property type="project" value="TreeGrafter"/>
</dbReference>
<keyword evidence="7" id="KW-1015">Disulfide bond</keyword>
<dbReference type="PROSITE" id="PS50188">
    <property type="entry name" value="B302_SPRY"/>
    <property type="match status" value="1"/>
</dbReference>
<evidence type="ECO:0000256" key="5">
    <source>
        <dbReference type="ARBA" id="ARBA00022989"/>
    </source>
</evidence>
<keyword evidence="4" id="KW-0732">Signal</keyword>
<dbReference type="GO" id="GO:0050852">
    <property type="term" value="P:T cell receptor signaling pathway"/>
    <property type="evidence" value="ECO:0007669"/>
    <property type="project" value="TreeGrafter"/>
</dbReference>
<keyword evidence="14" id="KW-1185">Reference proteome</keyword>
<protein>
    <submittedName>
        <fullName evidence="13">Uncharacterized protein</fullName>
    </submittedName>
</protein>
<sequence length="490" mass="54367">MPWSCLCAHLFPPPGLPPLGLNLHLDLFPQGKADFEVLGPDGPVLATVGGVAELWCRLSPNMSAKDMELRWYRHQPSPAVHLHTQGKDDPWDQLANYSGRTAFVSDRVATGEAAVRIHNVTTFDNGTYCCRFTDGNVYSEAALQLQVAGEVPALGHLVNPEAECTSEGWYPEPRVEWTGSRGQAMASVTNLSASATTGLWAVASSVTIEDQTLESVSCSISNPLLPERKVAESHLPSESPFTAREASVPLIFAAVGLVTSAVVCLCWRRWEKNRKHPSLDPDTASAKLSLSEDRKSVTRLFFAQDLPPSPGRFDPDPCVLAQERFSTGRYYWEVEVGDRSAWTLGVCLEDIGRKGRIPKSPQQGLWALELHKKRFLALSYPRTRLRPSKPLRRVGIFLDCDAREISFHNVTDRSQVYRFSGLPFLEPLKPFLCLWTHDPRPVTFCPVVQEMQEETSPPGGPKSHPWRPLAFPGTLPLGREWQGPQGIDDN</sequence>
<keyword evidence="3" id="KW-0812">Transmembrane</keyword>
<dbReference type="Pfam" id="PF22705">
    <property type="entry name" value="C2-set_3"/>
    <property type="match status" value="1"/>
</dbReference>
<dbReference type="InterPro" id="IPR053896">
    <property type="entry name" value="BTN3A2-like_Ig-C"/>
</dbReference>
<organism evidence="13 14">
    <name type="scientific">Prolemur simus</name>
    <name type="common">Greater bamboo lemur</name>
    <name type="synonym">Hapalemur simus</name>
    <dbReference type="NCBI Taxonomy" id="1328070"/>
    <lineage>
        <taxon>Eukaryota</taxon>
        <taxon>Metazoa</taxon>
        <taxon>Chordata</taxon>
        <taxon>Craniata</taxon>
        <taxon>Vertebrata</taxon>
        <taxon>Euteleostomi</taxon>
        <taxon>Mammalia</taxon>
        <taxon>Eutheria</taxon>
        <taxon>Euarchontoglires</taxon>
        <taxon>Primates</taxon>
        <taxon>Strepsirrhini</taxon>
        <taxon>Lemuriformes</taxon>
        <taxon>Lemuridae</taxon>
        <taxon>Prolemur</taxon>
    </lineage>
</organism>